<name>A0A5B7FHX1_PORTR</name>
<gene>
    <name evidence="1" type="ORF">E2C01_038412</name>
</gene>
<accession>A0A5B7FHX1</accession>
<reference evidence="1 2" key="1">
    <citation type="submission" date="2019-05" db="EMBL/GenBank/DDBJ databases">
        <title>Another draft genome of Portunus trituberculatus and its Hox gene families provides insights of decapod evolution.</title>
        <authorList>
            <person name="Jeong J.-H."/>
            <person name="Song I."/>
            <person name="Kim S."/>
            <person name="Choi T."/>
            <person name="Kim D."/>
            <person name="Ryu S."/>
            <person name="Kim W."/>
        </authorList>
    </citation>
    <scope>NUCLEOTIDE SEQUENCE [LARGE SCALE GENOMIC DNA]</scope>
    <source>
        <tissue evidence="1">Muscle</tissue>
    </source>
</reference>
<dbReference type="AlphaFoldDB" id="A0A5B7FHX1"/>
<proteinExistence type="predicted"/>
<organism evidence="1 2">
    <name type="scientific">Portunus trituberculatus</name>
    <name type="common">Swimming crab</name>
    <name type="synonym">Neptunus trituberculatus</name>
    <dbReference type="NCBI Taxonomy" id="210409"/>
    <lineage>
        <taxon>Eukaryota</taxon>
        <taxon>Metazoa</taxon>
        <taxon>Ecdysozoa</taxon>
        <taxon>Arthropoda</taxon>
        <taxon>Crustacea</taxon>
        <taxon>Multicrustacea</taxon>
        <taxon>Malacostraca</taxon>
        <taxon>Eumalacostraca</taxon>
        <taxon>Eucarida</taxon>
        <taxon>Decapoda</taxon>
        <taxon>Pleocyemata</taxon>
        <taxon>Brachyura</taxon>
        <taxon>Eubrachyura</taxon>
        <taxon>Portunoidea</taxon>
        <taxon>Portunidae</taxon>
        <taxon>Portuninae</taxon>
        <taxon>Portunus</taxon>
    </lineage>
</organism>
<keyword evidence="2" id="KW-1185">Reference proteome</keyword>
<protein>
    <submittedName>
        <fullName evidence="1">Uncharacterized protein</fullName>
    </submittedName>
</protein>
<dbReference type="EMBL" id="VSRR010006411">
    <property type="protein sequence ID" value="MPC44733.1"/>
    <property type="molecule type" value="Genomic_DNA"/>
</dbReference>
<sequence>MINLRSPPNKANYKIQTMKEKGKRSDFLPGLLRAARWARLAELVSSGGIPSTPLEQKAMTGSRGVSGVLYLYGHLQAVRRGLLVVVEVVVRPFLAHLASPSFASPAVLSGVKFG</sequence>
<evidence type="ECO:0000313" key="2">
    <source>
        <dbReference type="Proteomes" id="UP000324222"/>
    </source>
</evidence>
<comment type="caution">
    <text evidence="1">The sequence shown here is derived from an EMBL/GenBank/DDBJ whole genome shotgun (WGS) entry which is preliminary data.</text>
</comment>
<dbReference type="Proteomes" id="UP000324222">
    <property type="component" value="Unassembled WGS sequence"/>
</dbReference>
<evidence type="ECO:0000313" key="1">
    <source>
        <dbReference type="EMBL" id="MPC44733.1"/>
    </source>
</evidence>